<dbReference type="InterPro" id="IPR035965">
    <property type="entry name" value="PAS-like_dom_sf"/>
</dbReference>
<feature type="domain" description="PAS" evidence="8">
    <location>
        <begin position="164"/>
        <end position="234"/>
    </location>
</feature>
<dbReference type="Pfam" id="PF02518">
    <property type="entry name" value="HATPase_c"/>
    <property type="match status" value="1"/>
</dbReference>
<dbReference type="GO" id="GO:0000155">
    <property type="term" value="F:phosphorelay sensor kinase activity"/>
    <property type="evidence" value="ECO:0007669"/>
    <property type="project" value="InterPro"/>
</dbReference>
<protein>
    <recommendedName>
        <fullName evidence="2">histidine kinase</fullName>
        <ecNumber evidence="2">2.7.13.3</ecNumber>
    </recommendedName>
</protein>
<dbReference type="InterPro" id="IPR036890">
    <property type="entry name" value="HATPase_C_sf"/>
</dbReference>
<evidence type="ECO:0000313" key="11">
    <source>
        <dbReference type="Proteomes" id="UP000198984"/>
    </source>
</evidence>
<dbReference type="RefSeq" id="WP_238386664.1">
    <property type="nucleotide sequence ID" value="NZ_FOBB01000007.1"/>
</dbReference>
<dbReference type="InterPro" id="IPR005467">
    <property type="entry name" value="His_kinase_dom"/>
</dbReference>
<dbReference type="PROSITE" id="PS50109">
    <property type="entry name" value="HIS_KIN"/>
    <property type="match status" value="1"/>
</dbReference>
<keyword evidence="6" id="KW-0175">Coiled coil</keyword>
<dbReference type="InterPro" id="IPR004358">
    <property type="entry name" value="Sig_transdc_His_kin-like_C"/>
</dbReference>
<dbReference type="PROSITE" id="PS50112">
    <property type="entry name" value="PAS"/>
    <property type="match status" value="1"/>
</dbReference>
<evidence type="ECO:0000256" key="5">
    <source>
        <dbReference type="ARBA" id="ARBA00022777"/>
    </source>
</evidence>
<dbReference type="SMART" id="SM00091">
    <property type="entry name" value="PAS"/>
    <property type="match status" value="1"/>
</dbReference>
<dbReference type="EC" id="2.7.13.3" evidence="2"/>
<dbReference type="SUPFAM" id="SSF55874">
    <property type="entry name" value="ATPase domain of HSP90 chaperone/DNA topoisomerase II/histidine kinase"/>
    <property type="match status" value="1"/>
</dbReference>
<gene>
    <name evidence="10" type="ORF">SAMN04488505_10779</name>
</gene>
<dbReference type="Pfam" id="PF00512">
    <property type="entry name" value="HisKA"/>
    <property type="match status" value="1"/>
</dbReference>
<comment type="catalytic activity">
    <reaction evidence="1">
        <text>ATP + protein L-histidine = ADP + protein N-phospho-L-histidine.</text>
        <dbReference type="EC" id="2.7.13.3"/>
    </reaction>
</comment>
<reference evidence="10 11" key="1">
    <citation type="submission" date="2016-10" db="EMBL/GenBank/DDBJ databases">
        <authorList>
            <person name="de Groot N.N."/>
        </authorList>
    </citation>
    <scope>NUCLEOTIDE SEQUENCE [LARGE SCALE GENOMIC DNA]</scope>
    <source>
        <strain evidence="10 11">DSM 21039</strain>
    </source>
</reference>
<feature type="domain" description="Histidine kinase" evidence="7">
    <location>
        <begin position="329"/>
        <end position="543"/>
    </location>
</feature>
<dbReference type="PRINTS" id="PR00344">
    <property type="entry name" value="BCTRLSENSOR"/>
</dbReference>
<accession>A0A1H8CGF6</accession>
<dbReference type="Proteomes" id="UP000198984">
    <property type="component" value="Unassembled WGS sequence"/>
</dbReference>
<sequence length="543" mass="62336">MMLDLVKVTLSNEMDLILAHKRSMKLAELAGLSLSAQTTFATAVSEVSRNAIEHGQNGYLVLSVSGQKRERYIVARVTDEAHSVQTNQGLEYAKRLVNKYSITTTGDETSVELYYSLPAAEKIDHQKIDDWRNMFRNELPISPYEELKRKNEQLQDLSLKLQENESQYKTLTDTLPIIIFSLNLQGELIYANEWLCNFTGQTIAQLNQTKWKEVVHEADYDAFSLLMTHKINAGASAIKAQCRLRHVNEKEYHWHLAALSPLKDDKGQLLYWIGYLVDIHAQKVVEQTLENNKALQEAQTQLKENQTLLEDNISELNRSNQELQQFAFVASHDLQEPIRKISFYSDYFLNKYADKIDDKGKDYLKGMLSASHRMRNLIHDLLAFSQVEKKQVEYRHINLNHVIQDTLQDLEIMIREKEANIEISALPSIDADESMIRQLFGNIINNSLKYSKNDQRPQIQVTNRLNTHYLEIFIKDNGIGFDEKYLPKMFTLFQRLHTGDKYKGTGLGLAICRKIVALHNGAITASGKVNEGATFRITLPLNQ</sequence>
<name>A0A1H8CGF6_9BACT</name>
<dbReference type="CDD" id="cd00082">
    <property type="entry name" value="HisKA"/>
    <property type="match status" value="1"/>
</dbReference>
<keyword evidence="5" id="KW-0418">Kinase</keyword>
<dbReference type="SMART" id="SM00388">
    <property type="entry name" value="HisKA"/>
    <property type="match status" value="1"/>
</dbReference>
<organism evidence="10 11">
    <name type="scientific">Chitinophaga rupis</name>
    <dbReference type="NCBI Taxonomy" id="573321"/>
    <lineage>
        <taxon>Bacteria</taxon>
        <taxon>Pseudomonadati</taxon>
        <taxon>Bacteroidota</taxon>
        <taxon>Chitinophagia</taxon>
        <taxon>Chitinophagales</taxon>
        <taxon>Chitinophagaceae</taxon>
        <taxon>Chitinophaga</taxon>
    </lineage>
</organism>
<dbReference type="CDD" id="cd00130">
    <property type="entry name" value="PAS"/>
    <property type="match status" value="1"/>
</dbReference>
<dbReference type="Gene3D" id="1.10.287.130">
    <property type="match status" value="1"/>
</dbReference>
<keyword evidence="4" id="KW-0808">Transferase</keyword>
<dbReference type="NCBIfam" id="TIGR00229">
    <property type="entry name" value="sensory_box"/>
    <property type="match status" value="1"/>
</dbReference>
<feature type="coiled-coil region" evidence="6">
    <location>
        <begin position="144"/>
        <end position="174"/>
    </location>
</feature>
<dbReference type="InterPro" id="IPR000700">
    <property type="entry name" value="PAS-assoc_C"/>
</dbReference>
<dbReference type="PANTHER" id="PTHR43304">
    <property type="entry name" value="PHYTOCHROME-LIKE PROTEIN CPH1"/>
    <property type="match status" value="1"/>
</dbReference>
<dbReference type="PROSITE" id="PS50113">
    <property type="entry name" value="PAC"/>
    <property type="match status" value="1"/>
</dbReference>
<keyword evidence="11" id="KW-1185">Reference proteome</keyword>
<evidence type="ECO:0000256" key="6">
    <source>
        <dbReference type="SAM" id="Coils"/>
    </source>
</evidence>
<dbReference type="Gene3D" id="3.30.565.10">
    <property type="entry name" value="Histidine kinase-like ATPase, C-terminal domain"/>
    <property type="match status" value="1"/>
</dbReference>
<dbReference type="AlphaFoldDB" id="A0A1H8CGF6"/>
<dbReference type="SMART" id="SM00387">
    <property type="entry name" value="HATPase_c"/>
    <property type="match status" value="1"/>
</dbReference>
<evidence type="ECO:0000259" key="8">
    <source>
        <dbReference type="PROSITE" id="PS50112"/>
    </source>
</evidence>
<evidence type="ECO:0000256" key="1">
    <source>
        <dbReference type="ARBA" id="ARBA00000085"/>
    </source>
</evidence>
<evidence type="ECO:0000259" key="9">
    <source>
        <dbReference type="PROSITE" id="PS50113"/>
    </source>
</evidence>
<evidence type="ECO:0000313" key="10">
    <source>
        <dbReference type="EMBL" id="SEM93167.1"/>
    </source>
</evidence>
<keyword evidence="3" id="KW-0597">Phosphoprotein</keyword>
<feature type="coiled-coil region" evidence="6">
    <location>
        <begin position="285"/>
        <end position="315"/>
    </location>
</feature>
<dbReference type="SUPFAM" id="SSF55785">
    <property type="entry name" value="PYP-like sensor domain (PAS domain)"/>
    <property type="match status" value="1"/>
</dbReference>
<dbReference type="InterPro" id="IPR003594">
    <property type="entry name" value="HATPase_dom"/>
</dbReference>
<dbReference type="Pfam" id="PF13426">
    <property type="entry name" value="PAS_9"/>
    <property type="match status" value="1"/>
</dbReference>
<dbReference type="FunFam" id="3.30.565.10:FF:000006">
    <property type="entry name" value="Sensor histidine kinase WalK"/>
    <property type="match status" value="1"/>
</dbReference>
<dbReference type="InterPro" id="IPR036097">
    <property type="entry name" value="HisK_dim/P_sf"/>
</dbReference>
<dbReference type="SUPFAM" id="SSF47384">
    <property type="entry name" value="Homodimeric domain of signal transducing histidine kinase"/>
    <property type="match status" value="1"/>
</dbReference>
<feature type="domain" description="PAC" evidence="9">
    <location>
        <begin position="238"/>
        <end position="291"/>
    </location>
</feature>
<evidence type="ECO:0000259" key="7">
    <source>
        <dbReference type="PROSITE" id="PS50109"/>
    </source>
</evidence>
<evidence type="ECO:0000256" key="3">
    <source>
        <dbReference type="ARBA" id="ARBA00022553"/>
    </source>
</evidence>
<evidence type="ECO:0000256" key="4">
    <source>
        <dbReference type="ARBA" id="ARBA00022679"/>
    </source>
</evidence>
<dbReference type="Gene3D" id="3.30.450.20">
    <property type="entry name" value="PAS domain"/>
    <property type="match status" value="1"/>
</dbReference>
<dbReference type="InterPro" id="IPR000014">
    <property type="entry name" value="PAS"/>
</dbReference>
<dbReference type="InterPro" id="IPR003661">
    <property type="entry name" value="HisK_dim/P_dom"/>
</dbReference>
<proteinExistence type="predicted"/>
<dbReference type="PANTHER" id="PTHR43304:SF1">
    <property type="entry name" value="PAC DOMAIN-CONTAINING PROTEIN"/>
    <property type="match status" value="1"/>
</dbReference>
<evidence type="ECO:0000256" key="2">
    <source>
        <dbReference type="ARBA" id="ARBA00012438"/>
    </source>
</evidence>
<dbReference type="EMBL" id="FOBB01000007">
    <property type="protein sequence ID" value="SEM93167.1"/>
    <property type="molecule type" value="Genomic_DNA"/>
</dbReference>
<dbReference type="InterPro" id="IPR052162">
    <property type="entry name" value="Sensor_kinase/Photoreceptor"/>
</dbReference>
<dbReference type="STRING" id="573321.SAMN04488505_10779"/>